<evidence type="ECO:0000256" key="1">
    <source>
        <dbReference type="SAM" id="Phobius"/>
    </source>
</evidence>
<keyword evidence="1" id="KW-1133">Transmembrane helix</keyword>
<proteinExistence type="predicted"/>
<feature type="transmembrane region" description="Helical" evidence="1">
    <location>
        <begin position="117"/>
        <end position="141"/>
    </location>
</feature>
<name>A0A3B0ZRJ6_9ZZZZ</name>
<organism evidence="2">
    <name type="scientific">hydrothermal vent metagenome</name>
    <dbReference type="NCBI Taxonomy" id="652676"/>
    <lineage>
        <taxon>unclassified sequences</taxon>
        <taxon>metagenomes</taxon>
        <taxon>ecological metagenomes</taxon>
    </lineage>
</organism>
<feature type="transmembrane region" description="Helical" evidence="1">
    <location>
        <begin position="6"/>
        <end position="27"/>
    </location>
</feature>
<protein>
    <submittedName>
        <fullName evidence="2">Uncharacterized protein</fullName>
    </submittedName>
</protein>
<dbReference type="AlphaFoldDB" id="A0A3B0ZRJ6"/>
<dbReference type="EMBL" id="UOFP01000300">
    <property type="protein sequence ID" value="VAW89967.1"/>
    <property type="molecule type" value="Genomic_DNA"/>
</dbReference>
<accession>A0A3B0ZRJ6</accession>
<reference evidence="2" key="1">
    <citation type="submission" date="2018-06" db="EMBL/GenBank/DDBJ databases">
        <authorList>
            <person name="Zhirakovskaya E."/>
        </authorList>
    </citation>
    <scope>NUCLEOTIDE SEQUENCE</scope>
</reference>
<feature type="transmembrane region" description="Helical" evidence="1">
    <location>
        <begin position="88"/>
        <end position="105"/>
    </location>
</feature>
<sequence length="169" mass="19639">MLDTDISFYFSSLNTLIIFTSVLFAFIQYYERSYQDRSSAKSLLISSMELPKNCEDIDSVKSEWESFSNDPFKIDSGTFWSIKNAMRLLPTLLFFQMMTVFSLWICKLFNFSAKGDFWFTLWFTVLSAALIFVFFACLNAISNLKNRYNSWGKSADELILKIKFAALIP</sequence>
<gene>
    <name evidence="2" type="ORF">MNBD_GAMMA18-2289</name>
</gene>
<keyword evidence="1" id="KW-0472">Membrane</keyword>
<keyword evidence="1" id="KW-0812">Transmembrane</keyword>
<evidence type="ECO:0000313" key="2">
    <source>
        <dbReference type="EMBL" id="VAW89967.1"/>
    </source>
</evidence>